<gene>
    <name evidence="7" type="ORF">VTK73DRAFT_4924</name>
</gene>
<keyword evidence="3" id="KW-0804">Transcription</keyword>
<evidence type="ECO:0000256" key="3">
    <source>
        <dbReference type="ARBA" id="ARBA00023163"/>
    </source>
</evidence>
<organism evidence="7 8">
    <name type="scientific">Phialemonium thermophilum</name>
    <dbReference type="NCBI Taxonomy" id="223376"/>
    <lineage>
        <taxon>Eukaryota</taxon>
        <taxon>Fungi</taxon>
        <taxon>Dikarya</taxon>
        <taxon>Ascomycota</taxon>
        <taxon>Pezizomycotina</taxon>
        <taxon>Sordariomycetes</taxon>
        <taxon>Sordariomycetidae</taxon>
        <taxon>Cephalothecales</taxon>
        <taxon>Cephalothecaceae</taxon>
        <taxon>Phialemonium</taxon>
    </lineage>
</organism>
<sequence length="225" mass="24912">MNMIPIGDYLETFCWELIPKGPNEHELRRTIKPSIRKATPALNGFDLLCACLSQGYELPNGQRILFGMASTPDVLMSTSTFTAQSPPSRHAQPTAIHDEFLAPLPQDPVLAAQMVFEGVLSESPQTSGINIIRVQNINQVPDAALLHRGRSTFYQQGQFASTTQDYENEQQETQASGSSDEECTGVDMEPEGQDSEIPVIPAPDLNLEAILGEQFMEGHYYHEIF</sequence>
<dbReference type="Proteomes" id="UP001586593">
    <property type="component" value="Unassembled WGS sequence"/>
</dbReference>
<evidence type="ECO:0000256" key="4">
    <source>
        <dbReference type="ARBA" id="ARBA00023242"/>
    </source>
</evidence>
<evidence type="ECO:0000256" key="2">
    <source>
        <dbReference type="ARBA" id="ARBA00023125"/>
    </source>
</evidence>
<feature type="compositionally biased region" description="Polar residues" evidence="5">
    <location>
        <begin position="161"/>
        <end position="178"/>
    </location>
</feature>
<feature type="region of interest" description="Disordered" evidence="5">
    <location>
        <begin position="161"/>
        <end position="199"/>
    </location>
</feature>
<reference evidence="7 8" key="1">
    <citation type="journal article" date="2024" name="Commun. Biol.">
        <title>Comparative genomic analysis of thermophilic fungi reveals convergent evolutionary adaptations and gene losses.</title>
        <authorList>
            <person name="Steindorff A.S."/>
            <person name="Aguilar-Pontes M.V."/>
            <person name="Robinson A.J."/>
            <person name="Andreopoulos B."/>
            <person name="LaButti K."/>
            <person name="Kuo A."/>
            <person name="Mondo S."/>
            <person name="Riley R."/>
            <person name="Otillar R."/>
            <person name="Haridas S."/>
            <person name="Lipzen A."/>
            <person name="Grimwood J."/>
            <person name="Schmutz J."/>
            <person name="Clum A."/>
            <person name="Reid I.D."/>
            <person name="Moisan M.C."/>
            <person name="Butler G."/>
            <person name="Nguyen T.T.M."/>
            <person name="Dewar K."/>
            <person name="Conant G."/>
            <person name="Drula E."/>
            <person name="Henrissat B."/>
            <person name="Hansel C."/>
            <person name="Singer S."/>
            <person name="Hutchinson M.I."/>
            <person name="de Vries R.P."/>
            <person name="Natvig D.O."/>
            <person name="Powell A.J."/>
            <person name="Tsang A."/>
            <person name="Grigoriev I.V."/>
        </authorList>
    </citation>
    <scope>NUCLEOTIDE SEQUENCE [LARGE SCALE GENOMIC DNA]</scope>
    <source>
        <strain evidence="7 8">ATCC 24622</strain>
    </source>
</reference>
<feature type="domain" description="Alpha box" evidence="6">
    <location>
        <begin position="2"/>
        <end position="65"/>
    </location>
</feature>
<keyword evidence="2" id="KW-0238">DNA-binding</keyword>
<evidence type="ECO:0000259" key="6">
    <source>
        <dbReference type="Pfam" id="PF04769"/>
    </source>
</evidence>
<evidence type="ECO:0000313" key="8">
    <source>
        <dbReference type="Proteomes" id="UP001586593"/>
    </source>
</evidence>
<dbReference type="EMBL" id="JAZHXJ010000277">
    <property type="protein sequence ID" value="KAL1866073.1"/>
    <property type="molecule type" value="Genomic_DNA"/>
</dbReference>
<evidence type="ECO:0000313" key="7">
    <source>
        <dbReference type="EMBL" id="KAL1866073.1"/>
    </source>
</evidence>
<evidence type="ECO:0000256" key="1">
    <source>
        <dbReference type="ARBA" id="ARBA00023015"/>
    </source>
</evidence>
<protein>
    <recommendedName>
        <fullName evidence="6">Alpha box domain-containing protein</fullName>
    </recommendedName>
</protein>
<keyword evidence="8" id="KW-1185">Reference proteome</keyword>
<name>A0ABR3WQY7_9PEZI</name>
<comment type="caution">
    <text evidence="7">The sequence shown here is derived from an EMBL/GenBank/DDBJ whole genome shotgun (WGS) entry which is preliminary data.</text>
</comment>
<dbReference type="Pfam" id="PF04769">
    <property type="entry name" value="MATalpha_HMGbox"/>
    <property type="match status" value="1"/>
</dbReference>
<keyword evidence="4" id="KW-0539">Nucleus</keyword>
<dbReference type="InterPro" id="IPR006856">
    <property type="entry name" value="MATalpha_HMGbox"/>
</dbReference>
<proteinExistence type="predicted"/>
<evidence type="ECO:0000256" key="5">
    <source>
        <dbReference type="SAM" id="MobiDB-lite"/>
    </source>
</evidence>
<accession>A0ABR3WQY7</accession>
<feature type="compositionally biased region" description="Acidic residues" evidence="5">
    <location>
        <begin position="179"/>
        <end position="194"/>
    </location>
</feature>
<keyword evidence="1" id="KW-0805">Transcription regulation</keyword>